<gene>
    <name evidence="2" type="ORF">DF286_13200</name>
</gene>
<dbReference type="Pfam" id="PF13432">
    <property type="entry name" value="TPR_16"/>
    <property type="match status" value="1"/>
</dbReference>
<protein>
    <submittedName>
        <fullName evidence="2">Cytochrome C biogenesis protein</fullName>
    </submittedName>
</protein>
<dbReference type="AlphaFoldDB" id="A0A2U2J6P4"/>
<dbReference type="InterPro" id="IPR011990">
    <property type="entry name" value="TPR-like_helical_dom_sf"/>
</dbReference>
<feature type="transmembrane region" description="Helical" evidence="1">
    <location>
        <begin position="5"/>
        <end position="21"/>
    </location>
</feature>
<keyword evidence="1" id="KW-1133">Transmembrane helix</keyword>
<sequence>MMGWVLIIVMAVLVFAGLWRFGRFDKVALQFLGAALLVAFAGYAWQGSPGLEGKPVPPPMREKLPETAFAEVRGGMLGEFDTAARWLTIADSYHRRGDTLNAAGVISSALREHPNNPDLWVGLGNALVIHADGLMTPSAELAFQRAAAIAPDHPGPKFFYGLALAQGGKFDEAEAIWRGILATAPPDVSWRPMIEERLMMLDQARAMGMVR</sequence>
<accession>A0A2U2J6P4</accession>
<name>A0A2U2J6P4_9SPHN</name>
<keyword evidence="1" id="KW-0812">Transmembrane</keyword>
<keyword evidence="3" id="KW-1185">Reference proteome</keyword>
<evidence type="ECO:0000256" key="1">
    <source>
        <dbReference type="SAM" id="Phobius"/>
    </source>
</evidence>
<proteinExistence type="predicted"/>
<keyword evidence="1" id="KW-0472">Membrane</keyword>
<dbReference type="SUPFAM" id="SSF48452">
    <property type="entry name" value="TPR-like"/>
    <property type="match status" value="1"/>
</dbReference>
<dbReference type="EMBL" id="QFFF01000001">
    <property type="protein sequence ID" value="PWG04015.1"/>
    <property type="molecule type" value="Genomic_DNA"/>
</dbReference>
<feature type="transmembrane region" description="Helical" evidence="1">
    <location>
        <begin position="27"/>
        <end position="45"/>
    </location>
</feature>
<evidence type="ECO:0000313" key="3">
    <source>
        <dbReference type="Proteomes" id="UP000245916"/>
    </source>
</evidence>
<evidence type="ECO:0000313" key="2">
    <source>
        <dbReference type="EMBL" id="PWG04015.1"/>
    </source>
</evidence>
<reference evidence="2 3" key="1">
    <citation type="submission" date="2018-05" db="EMBL/GenBank/DDBJ databases">
        <title>Genome of Sphingosinicella humi QZX222.</title>
        <authorList>
            <person name="Qiao Z."/>
            <person name="Wang G."/>
        </authorList>
    </citation>
    <scope>NUCLEOTIDE SEQUENCE [LARGE SCALE GENOMIC DNA]</scope>
    <source>
        <strain evidence="2 3">QZX222</strain>
    </source>
</reference>
<organism evidence="2 3">
    <name type="scientific">Allosphingosinicella humi</name>
    <dbReference type="NCBI Taxonomy" id="2068657"/>
    <lineage>
        <taxon>Bacteria</taxon>
        <taxon>Pseudomonadati</taxon>
        <taxon>Pseudomonadota</taxon>
        <taxon>Alphaproteobacteria</taxon>
        <taxon>Sphingomonadales</taxon>
        <taxon>Sphingomonadaceae</taxon>
        <taxon>Allosphingosinicella</taxon>
    </lineage>
</organism>
<dbReference type="Proteomes" id="UP000245916">
    <property type="component" value="Unassembled WGS sequence"/>
</dbReference>
<comment type="caution">
    <text evidence="2">The sequence shown here is derived from an EMBL/GenBank/DDBJ whole genome shotgun (WGS) entry which is preliminary data.</text>
</comment>
<dbReference type="OrthoDB" id="7390129at2"/>
<dbReference type="Gene3D" id="1.25.40.10">
    <property type="entry name" value="Tetratricopeptide repeat domain"/>
    <property type="match status" value="1"/>
</dbReference>